<evidence type="ECO:0008006" key="3">
    <source>
        <dbReference type="Google" id="ProtNLM"/>
    </source>
</evidence>
<accession>A0AAP4R2K3</accession>
<evidence type="ECO:0000313" key="2">
    <source>
        <dbReference type="Proteomes" id="UP001172109"/>
    </source>
</evidence>
<gene>
    <name evidence="1" type="ORF">QZM56_17690</name>
</gene>
<evidence type="ECO:0000313" key="1">
    <source>
        <dbReference type="EMBL" id="MDN7566344.1"/>
    </source>
</evidence>
<dbReference type="Proteomes" id="UP001172109">
    <property type="component" value="Unassembled WGS sequence"/>
</dbReference>
<dbReference type="RefSeq" id="WP_137910218.1">
    <property type="nucleotide sequence ID" value="NZ_CADEUY010000004.1"/>
</dbReference>
<comment type="caution">
    <text evidence="1">The sequence shown here is derived from an EMBL/GenBank/DDBJ whole genome shotgun (WGS) entry which is preliminary data.</text>
</comment>
<dbReference type="AlphaFoldDB" id="A0AAP4R2K3"/>
<name>A0AAP4R2K3_9BURK</name>
<sequence>MEDFPKGWEEVVKFMRTKWIDNDITRELSRRVSDPEIAVVIWGCMEDDSLPWLDYKMPAAGRKKPIDLLKSEKGRAEIRWILISNPWWPALGKRSEPN</sequence>
<protein>
    <recommendedName>
        <fullName evidence="3">Antitoxin Xre/MbcA/ParS-like toxin-binding domain-containing protein</fullName>
    </recommendedName>
</protein>
<reference evidence="1" key="1">
    <citation type="submission" date="2023-07" db="EMBL/GenBank/DDBJ databases">
        <title>A collection of bacterial strains from the Burkholderia cepacia Research Laboratory and Repository.</title>
        <authorList>
            <person name="Lipuma J."/>
            <person name="Spilker T."/>
            <person name="Caverly L."/>
        </authorList>
    </citation>
    <scope>NUCLEOTIDE SEQUENCE</scope>
    <source>
        <strain evidence="1">AU44979</strain>
    </source>
</reference>
<proteinExistence type="predicted"/>
<organism evidence="1 2">
    <name type="scientific">Burkholderia contaminans</name>
    <dbReference type="NCBI Taxonomy" id="488447"/>
    <lineage>
        <taxon>Bacteria</taxon>
        <taxon>Pseudomonadati</taxon>
        <taxon>Pseudomonadota</taxon>
        <taxon>Betaproteobacteria</taxon>
        <taxon>Burkholderiales</taxon>
        <taxon>Burkholderiaceae</taxon>
        <taxon>Burkholderia</taxon>
        <taxon>Burkholderia cepacia complex</taxon>
    </lineage>
</organism>
<dbReference type="EMBL" id="JAUJQS010000011">
    <property type="protein sequence ID" value="MDN7566344.1"/>
    <property type="molecule type" value="Genomic_DNA"/>
</dbReference>